<keyword evidence="2" id="KW-0732">Signal</keyword>
<organism evidence="3 4">
    <name type="scientific">Segniliparus rugosus (strain ATCC BAA-974 / DSM 45345 / CCUG 50838 / CIP 108380 / JCM 13579 / CDC 945)</name>
    <dbReference type="NCBI Taxonomy" id="679197"/>
    <lineage>
        <taxon>Bacteria</taxon>
        <taxon>Bacillati</taxon>
        <taxon>Actinomycetota</taxon>
        <taxon>Actinomycetes</taxon>
        <taxon>Mycobacteriales</taxon>
        <taxon>Segniliparaceae</taxon>
        <taxon>Segniliparus</taxon>
    </lineage>
</organism>
<dbReference type="AlphaFoldDB" id="E5XP65"/>
<protein>
    <recommendedName>
        <fullName evidence="5">PknH-like extracellular domain-containing protein</fullName>
    </recommendedName>
</protein>
<gene>
    <name evidence="3" type="ORF">HMPREF9336_01286</name>
</gene>
<comment type="caution">
    <text evidence="3">The sequence shown here is derived from an EMBL/GenBank/DDBJ whole genome shotgun (WGS) entry which is preliminary data.</text>
</comment>
<feature type="signal peptide" evidence="2">
    <location>
        <begin position="1"/>
        <end position="20"/>
    </location>
</feature>
<dbReference type="OrthoDB" id="9842299at2"/>
<evidence type="ECO:0008006" key="5">
    <source>
        <dbReference type="Google" id="ProtNLM"/>
    </source>
</evidence>
<evidence type="ECO:0000256" key="1">
    <source>
        <dbReference type="SAM" id="MobiDB-lite"/>
    </source>
</evidence>
<dbReference type="PROSITE" id="PS51257">
    <property type="entry name" value="PROKAR_LIPOPROTEIN"/>
    <property type="match status" value="1"/>
</dbReference>
<feature type="compositionally biased region" description="Low complexity" evidence="1">
    <location>
        <begin position="33"/>
        <end position="49"/>
    </location>
</feature>
<name>E5XP65_SEGRC</name>
<accession>E5XP65</accession>
<dbReference type="HOGENOM" id="CLU_1115168_0_0_11"/>
<dbReference type="Proteomes" id="UP000004816">
    <property type="component" value="Unassembled WGS sequence"/>
</dbReference>
<feature type="chain" id="PRO_5039044158" description="PknH-like extracellular domain-containing protein" evidence="2">
    <location>
        <begin position="21"/>
        <end position="249"/>
    </location>
</feature>
<dbReference type="RefSeq" id="WP_021030874.1">
    <property type="nucleotide sequence ID" value="NZ_KI391954.1"/>
</dbReference>
<dbReference type="EMBL" id="ACZI02000003">
    <property type="protein sequence ID" value="EFV13847.2"/>
    <property type="molecule type" value="Genomic_DNA"/>
</dbReference>
<keyword evidence="4" id="KW-1185">Reference proteome</keyword>
<evidence type="ECO:0000313" key="3">
    <source>
        <dbReference type="EMBL" id="EFV13847.2"/>
    </source>
</evidence>
<evidence type="ECO:0000313" key="4">
    <source>
        <dbReference type="Proteomes" id="UP000004816"/>
    </source>
</evidence>
<evidence type="ECO:0000256" key="2">
    <source>
        <dbReference type="SAM" id="SignalP"/>
    </source>
</evidence>
<proteinExistence type="predicted"/>
<reference evidence="3 4" key="1">
    <citation type="journal article" date="2011" name="Stand. Genomic Sci.">
        <title>High quality draft genome sequence of Segniliparus rugosus CDC 945(T)= (ATCC BAA-974(T)).</title>
        <authorList>
            <person name="Earl A.M."/>
            <person name="Desjardins C.A."/>
            <person name="Fitzgerald M.G."/>
            <person name="Arachchi H.M."/>
            <person name="Zeng Q."/>
            <person name="Mehta T."/>
            <person name="Griggs A."/>
            <person name="Birren B.W."/>
            <person name="Toney N.C."/>
            <person name="Carr J."/>
            <person name="Posey J."/>
            <person name="Butler W.R."/>
        </authorList>
    </citation>
    <scope>NUCLEOTIDE SEQUENCE [LARGE SCALE GENOMIC DNA]</scope>
    <source>
        <strain evidence="4">ATCC BAA-974 / DSM 45345 / CCUG 50838 / CIP 108380 / JCM 13579 / CDC 945</strain>
    </source>
</reference>
<sequence>MASRGTVVPLAALVAAFGLAGCERSAEAAGGLASPSARAAVPAPSPQSAEGQLATRPDNDLFALLPTQDDFPPDAFLSPSPADASGTGKRKLPETDPPGCATGNPAGFVANVVAAALPSDESDRRTVVVAIGKQTAAQGHAGQIEDWLAKCGRYRTPPSFGGVEGEETVTLERLKPPALGLDEAVSYEQRTTGNVRITGSDQENEVADRVVSVIGGLRGVFVSVSWRNDDDQELALQLLEQLADRVRSA</sequence>
<feature type="region of interest" description="Disordered" evidence="1">
    <location>
        <begin position="30"/>
        <end position="103"/>
    </location>
</feature>